<dbReference type="RefSeq" id="WP_344229903.1">
    <property type="nucleotide sequence ID" value="NZ_BAAARI010000015.1"/>
</dbReference>
<gene>
    <name evidence="3" type="ORF">GCM10009862_24560</name>
</gene>
<accession>A0ABN3PGL1</accession>
<evidence type="ECO:0000313" key="3">
    <source>
        <dbReference type="EMBL" id="GAA2584576.1"/>
    </source>
</evidence>
<dbReference type="EMBL" id="BAAARI010000015">
    <property type="protein sequence ID" value="GAA2584576.1"/>
    <property type="molecule type" value="Genomic_DNA"/>
</dbReference>
<evidence type="ECO:0000256" key="1">
    <source>
        <dbReference type="SAM" id="MobiDB-lite"/>
    </source>
</evidence>
<feature type="compositionally biased region" description="Basic and acidic residues" evidence="1">
    <location>
        <begin position="1"/>
        <end position="16"/>
    </location>
</feature>
<reference evidence="3 4" key="1">
    <citation type="journal article" date="2019" name="Int. J. Syst. Evol. Microbiol.">
        <title>The Global Catalogue of Microorganisms (GCM) 10K type strain sequencing project: providing services to taxonomists for standard genome sequencing and annotation.</title>
        <authorList>
            <consortium name="The Broad Institute Genomics Platform"/>
            <consortium name="The Broad Institute Genome Sequencing Center for Infectious Disease"/>
            <person name="Wu L."/>
            <person name="Ma J."/>
        </authorList>
    </citation>
    <scope>NUCLEOTIDE SEQUENCE [LARGE SCALE GENOMIC DNA]</scope>
    <source>
        <strain evidence="3 4">JCM 16365</strain>
    </source>
</reference>
<feature type="compositionally biased region" description="Low complexity" evidence="1">
    <location>
        <begin position="63"/>
        <end position="74"/>
    </location>
</feature>
<dbReference type="Proteomes" id="UP001500274">
    <property type="component" value="Unassembled WGS sequence"/>
</dbReference>
<feature type="compositionally biased region" description="Low complexity" evidence="1">
    <location>
        <begin position="36"/>
        <end position="46"/>
    </location>
</feature>
<feature type="compositionally biased region" description="Basic and acidic residues" evidence="1">
    <location>
        <begin position="79"/>
        <end position="88"/>
    </location>
</feature>
<comment type="caution">
    <text evidence="3">The sequence shown here is derived from an EMBL/GenBank/DDBJ whole genome shotgun (WGS) entry which is preliminary data.</text>
</comment>
<keyword evidence="2" id="KW-0812">Transmembrane</keyword>
<evidence type="ECO:0000313" key="4">
    <source>
        <dbReference type="Proteomes" id="UP001500274"/>
    </source>
</evidence>
<evidence type="ECO:0000256" key="2">
    <source>
        <dbReference type="SAM" id="Phobius"/>
    </source>
</evidence>
<keyword evidence="2" id="KW-0472">Membrane</keyword>
<feature type="compositionally biased region" description="Low complexity" evidence="1">
    <location>
        <begin position="111"/>
        <end position="131"/>
    </location>
</feature>
<keyword evidence="2" id="KW-1133">Transmembrane helix</keyword>
<proteinExistence type="predicted"/>
<sequence>MTDADDSTRLSRRGPDQGEQPEDSTQLVSRRDRRNASASAATDATAIVSRETPAAPVDETVIVDRATAAPAVAPEDVDDRTALVRRPVDAPAPSPEKAPPAEDPEDGTLLARRAAPTDATVVVPRATPVTAVDDDDEDEHTILTPRSPAAVDALDTDDTVLRPRDEPQDATLLRRRDRPADADADADDTVLRPRDAVSDDATSLSPRGTKAGASPRLTRARRGGAAQTASFAPDAETDRTPARERYAIRTPTITAAPKSTASASPVVDIGDGGLAARIARRRATRTRLTVLASVSAVVFLGSIVGLATLLSI</sequence>
<organism evidence="3 4">
    <name type="scientific">Microbacterium binotii</name>
    <dbReference type="NCBI Taxonomy" id="462710"/>
    <lineage>
        <taxon>Bacteria</taxon>
        <taxon>Bacillati</taxon>
        <taxon>Actinomycetota</taxon>
        <taxon>Actinomycetes</taxon>
        <taxon>Micrococcales</taxon>
        <taxon>Microbacteriaceae</taxon>
        <taxon>Microbacterium</taxon>
    </lineage>
</organism>
<feature type="compositionally biased region" description="Basic and acidic residues" evidence="1">
    <location>
        <begin position="159"/>
        <end position="181"/>
    </location>
</feature>
<keyword evidence="4" id="KW-1185">Reference proteome</keyword>
<feature type="region of interest" description="Disordered" evidence="1">
    <location>
        <begin position="1"/>
        <end position="242"/>
    </location>
</feature>
<name>A0ABN3PGL1_9MICO</name>
<feature type="transmembrane region" description="Helical" evidence="2">
    <location>
        <begin position="288"/>
        <end position="310"/>
    </location>
</feature>
<protein>
    <submittedName>
        <fullName evidence="3">Uncharacterized protein</fullName>
    </submittedName>
</protein>